<evidence type="ECO:0000256" key="4">
    <source>
        <dbReference type="ARBA" id="ARBA00022833"/>
    </source>
</evidence>
<comment type="catalytic activity">
    <reaction evidence="6">
        <text>hydrogencarbonate + H(+) = CO2 + H2O</text>
        <dbReference type="Rhea" id="RHEA:10748"/>
        <dbReference type="ChEBI" id="CHEBI:15377"/>
        <dbReference type="ChEBI" id="CHEBI:15378"/>
        <dbReference type="ChEBI" id="CHEBI:16526"/>
        <dbReference type="ChEBI" id="CHEBI:17544"/>
        <dbReference type="EC" id="4.2.1.1"/>
    </reaction>
</comment>
<comment type="similarity">
    <text evidence="1">Belongs to the alpha-carbonic anhydrase family.</text>
</comment>
<dbReference type="InterPro" id="IPR001148">
    <property type="entry name" value="CA_dom"/>
</dbReference>
<keyword evidence="5" id="KW-0456">Lyase</keyword>
<proteinExistence type="inferred from homology"/>
<reference evidence="9" key="1">
    <citation type="journal article" date="2020" name="Nature">
        <title>Giant virus diversity and host interactions through global metagenomics.</title>
        <authorList>
            <person name="Schulz F."/>
            <person name="Roux S."/>
            <person name="Paez-Espino D."/>
            <person name="Jungbluth S."/>
            <person name="Walsh D.A."/>
            <person name="Denef V.J."/>
            <person name="McMahon K.D."/>
            <person name="Konstantinidis K.T."/>
            <person name="Eloe-Fadrosh E.A."/>
            <person name="Kyrpides N.C."/>
            <person name="Woyke T."/>
        </authorList>
    </citation>
    <scope>NUCLEOTIDE SEQUENCE</scope>
    <source>
        <strain evidence="9">GVMAG-M-3300025890-48</strain>
    </source>
</reference>
<dbReference type="InterPro" id="IPR023561">
    <property type="entry name" value="Carbonic_anhydrase_a-class"/>
</dbReference>
<keyword evidence="7" id="KW-0472">Membrane</keyword>
<evidence type="ECO:0000259" key="8">
    <source>
        <dbReference type="PROSITE" id="PS51144"/>
    </source>
</evidence>
<keyword evidence="3" id="KW-0479">Metal-binding</keyword>
<evidence type="ECO:0000256" key="2">
    <source>
        <dbReference type="ARBA" id="ARBA00012925"/>
    </source>
</evidence>
<evidence type="ECO:0000256" key="1">
    <source>
        <dbReference type="ARBA" id="ARBA00010718"/>
    </source>
</evidence>
<feature type="domain" description="Alpha-carbonic anhydrase" evidence="8">
    <location>
        <begin position="1"/>
        <end position="211"/>
    </location>
</feature>
<evidence type="ECO:0000256" key="3">
    <source>
        <dbReference type="ARBA" id="ARBA00022723"/>
    </source>
</evidence>
<evidence type="ECO:0000256" key="6">
    <source>
        <dbReference type="ARBA" id="ARBA00048348"/>
    </source>
</evidence>
<protein>
    <recommendedName>
        <fullName evidence="2">carbonic anhydrase</fullName>
        <ecNumber evidence="2">4.2.1.1</ecNumber>
    </recommendedName>
</protein>
<organism evidence="9">
    <name type="scientific">viral metagenome</name>
    <dbReference type="NCBI Taxonomy" id="1070528"/>
    <lineage>
        <taxon>unclassified sequences</taxon>
        <taxon>metagenomes</taxon>
        <taxon>organismal metagenomes</taxon>
    </lineage>
</organism>
<dbReference type="GO" id="GO:0008270">
    <property type="term" value="F:zinc ion binding"/>
    <property type="evidence" value="ECO:0007669"/>
    <property type="project" value="InterPro"/>
</dbReference>
<dbReference type="PANTHER" id="PTHR18952">
    <property type="entry name" value="CARBONIC ANHYDRASE"/>
    <property type="match status" value="1"/>
</dbReference>
<dbReference type="PANTHER" id="PTHR18952:SF265">
    <property type="entry name" value="CARBONIC ANHYDRASE"/>
    <property type="match status" value="1"/>
</dbReference>
<keyword evidence="7" id="KW-0812">Transmembrane</keyword>
<dbReference type="AlphaFoldDB" id="A0A6C0JGL3"/>
<keyword evidence="7" id="KW-1133">Transmembrane helix</keyword>
<dbReference type="PROSITE" id="PS51144">
    <property type="entry name" value="ALPHA_CA_2"/>
    <property type="match status" value="1"/>
</dbReference>
<sequence length="301" mass="32439">MSCSKATAPIDITKGGSSDCSLKCQFSFNYKYSGLRARNNGDNLKITFDKSTVSPVVYNTEKYDVQEMKIFQPSLHTYGGTKADGELIIMHNSQSSGKSLLVSIPISKGSTAGYLDGIITQASKKANTQGTTSTINMQAFTLDNIVPKKPFFSYQGTLAYSPCNGTYDYIVYGLDNSVNITLNSLTNLKKIISNSTSKIKPNNNRLSFNKKGASNIIGDSGDDIYIECNPTGADGKTLVDLEDTSKSSGNPEWANKLFSSGVLTIILIIIAFFVLMKLFNLVINLITNSATSSSSSSESSS</sequence>
<name>A0A6C0JGL3_9ZZZZ</name>
<dbReference type="EMBL" id="MN740367">
    <property type="protein sequence ID" value="QHU02898.1"/>
    <property type="molecule type" value="Genomic_DNA"/>
</dbReference>
<feature type="transmembrane region" description="Helical" evidence="7">
    <location>
        <begin position="257"/>
        <end position="276"/>
    </location>
</feature>
<dbReference type="Gene3D" id="3.10.200.10">
    <property type="entry name" value="Alpha carbonic anhydrase"/>
    <property type="match status" value="1"/>
</dbReference>
<evidence type="ECO:0000313" key="9">
    <source>
        <dbReference type="EMBL" id="QHU02898.1"/>
    </source>
</evidence>
<dbReference type="SUPFAM" id="SSF51069">
    <property type="entry name" value="Carbonic anhydrase"/>
    <property type="match status" value="1"/>
</dbReference>
<dbReference type="GO" id="GO:0004089">
    <property type="term" value="F:carbonate dehydratase activity"/>
    <property type="evidence" value="ECO:0007669"/>
    <property type="project" value="UniProtKB-EC"/>
</dbReference>
<dbReference type="EC" id="4.2.1.1" evidence="2"/>
<keyword evidence="4" id="KW-0862">Zinc</keyword>
<dbReference type="InterPro" id="IPR036398">
    <property type="entry name" value="CA_dom_sf"/>
</dbReference>
<accession>A0A6C0JGL3</accession>
<evidence type="ECO:0000256" key="7">
    <source>
        <dbReference type="SAM" id="Phobius"/>
    </source>
</evidence>
<evidence type="ECO:0000256" key="5">
    <source>
        <dbReference type="ARBA" id="ARBA00023239"/>
    </source>
</evidence>
<dbReference type="Pfam" id="PF00194">
    <property type="entry name" value="Carb_anhydrase"/>
    <property type="match status" value="1"/>
</dbReference>